<gene>
    <name evidence="1" type="ORF">CP985_00825</name>
</gene>
<reference evidence="1 2" key="1">
    <citation type="submission" date="2017-09" db="EMBL/GenBank/DDBJ databases">
        <title>Genomics of the genus Arcobacter.</title>
        <authorList>
            <person name="Perez-Cataluna A."/>
            <person name="Figueras M.J."/>
            <person name="Salas-Masso N."/>
        </authorList>
    </citation>
    <scope>NUCLEOTIDE SEQUENCE [LARGE SCALE GENOMIC DNA]</scope>
    <source>
        <strain evidence="1 2">CECT 7386</strain>
    </source>
</reference>
<accession>A0AAX2ALT7</accession>
<dbReference type="RefSeq" id="WP_114841004.1">
    <property type="nucleotide sequence ID" value="NZ_CP031219.1"/>
</dbReference>
<evidence type="ECO:0000313" key="1">
    <source>
        <dbReference type="EMBL" id="RXK16996.1"/>
    </source>
</evidence>
<comment type="caution">
    <text evidence="1">The sequence shown here is derived from an EMBL/GenBank/DDBJ whole genome shotgun (WGS) entry which is preliminary data.</text>
</comment>
<organism evidence="1 2">
    <name type="scientific">Malaciobacter mytili LMG 24559</name>
    <dbReference type="NCBI Taxonomy" id="1032238"/>
    <lineage>
        <taxon>Bacteria</taxon>
        <taxon>Pseudomonadati</taxon>
        <taxon>Campylobacterota</taxon>
        <taxon>Epsilonproteobacteria</taxon>
        <taxon>Campylobacterales</taxon>
        <taxon>Arcobacteraceae</taxon>
        <taxon>Malaciobacter</taxon>
    </lineage>
</organism>
<dbReference type="Proteomes" id="UP000290092">
    <property type="component" value="Unassembled WGS sequence"/>
</dbReference>
<dbReference type="EMBL" id="NXID01000002">
    <property type="protein sequence ID" value="RXK16996.1"/>
    <property type="molecule type" value="Genomic_DNA"/>
</dbReference>
<dbReference type="KEGG" id="amyt:AMYT_0511"/>
<dbReference type="AlphaFoldDB" id="A0AAX2ALT7"/>
<sequence>MEELKELEVLVVLEVTGLQNKEKLEKHVKKEGFLIVEGEEFAYSGKSTTTTFSTKAYILEVFRKGLEKAGFEECNMIFQIGELPWQAYKFDKNTNDFEQVK</sequence>
<proteinExistence type="predicted"/>
<evidence type="ECO:0000313" key="2">
    <source>
        <dbReference type="Proteomes" id="UP000290092"/>
    </source>
</evidence>
<keyword evidence="2" id="KW-1185">Reference proteome</keyword>
<name>A0AAX2ALT7_9BACT</name>
<protein>
    <submittedName>
        <fullName evidence="1">Uncharacterized protein</fullName>
    </submittedName>
</protein>